<dbReference type="Gene3D" id="2.70.70.10">
    <property type="entry name" value="Glucose Permease (Domain IIA)"/>
    <property type="match status" value="1"/>
</dbReference>
<protein>
    <submittedName>
        <fullName evidence="10">Peptidoglycan DD-metalloendopeptidase family protein</fullName>
    </submittedName>
</protein>
<feature type="region of interest" description="Disordered" evidence="8">
    <location>
        <begin position="224"/>
        <end position="244"/>
    </location>
</feature>
<organism evidence="10 11">
    <name type="scientific">Altericroceibacterium indicum</name>
    <dbReference type="NCBI Taxonomy" id="374177"/>
    <lineage>
        <taxon>Bacteria</taxon>
        <taxon>Pseudomonadati</taxon>
        <taxon>Pseudomonadota</taxon>
        <taxon>Alphaproteobacteria</taxon>
        <taxon>Sphingomonadales</taxon>
        <taxon>Erythrobacteraceae</taxon>
        <taxon>Altericroceibacterium</taxon>
    </lineage>
</organism>
<evidence type="ECO:0000256" key="8">
    <source>
        <dbReference type="SAM" id="MobiDB-lite"/>
    </source>
</evidence>
<keyword evidence="6" id="KW-0482">Metalloprotease</keyword>
<accession>A0A845AHD5</accession>
<keyword evidence="11" id="KW-1185">Reference proteome</keyword>
<evidence type="ECO:0000256" key="4">
    <source>
        <dbReference type="ARBA" id="ARBA00022801"/>
    </source>
</evidence>
<proteinExistence type="predicted"/>
<evidence type="ECO:0000313" key="11">
    <source>
        <dbReference type="Proteomes" id="UP000460561"/>
    </source>
</evidence>
<dbReference type="PANTHER" id="PTHR21666:SF288">
    <property type="entry name" value="CELL DIVISION PROTEIN YTFB"/>
    <property type="match status" value="1"/>
</dbReference>
<dbReference type="OrthoDB" id="9809144at2"/>
<feature type="coiled-coil region" evidence="7">
    <location>
        <begin position="33"/>
        <end position="74"/>
    </location>
</feature>
<evidence type="ECO:0000313" key="10">
    <source>
        <dbReference type="EMBL" id="MXP26518.1"/>
    </source>
</evidence>
<dbReference type="InterPro" id="IPR016047">
    <property type="entry name" value="M23ase_b-sheet_dom"/>
</dbReference>
<dbReference type="AlphaFoldDB" id="A0A845AHD5"/>
<dbReference type="Pfam" id="PF01551">
    <property type="entry name" value="Peptidase_M23"/>
    <property type="match status" value="1"/>
</dbReference>
<dbReference type="SUPFAM" id="SSF51261">
    <property type="entry name" value="Duplicated hybrid motif"/>
    <property type="match status" value="1"/>
</dbReference>
<keyword evidence="3" id="KW-0479">Metal-binding</keyword>
<gene>
    <name evidence="10" type="ORF">GRI39_10750</name>
</gene>
<keyword evidence="7" id="KW-0175">Coiled coil</keyword>
<sequence>MRDALQRALIQQEAARKRSAGFEEKARNSAAEADKTANRLAALAAEVQQAEAGIAAAEARIALIDRERRQLNATLAERQRPLVQLNAALQQLSRRPVALSVVQPGSVKDMVYMRAILSTALPEIQHKTADLRDEIGRSRNLHQAAEAAAQTLRAQNRNLFEQRQRLTALELQQRQITKTAGSSAEREAERALTLGEKARDLNSLVVDLDRMGTLRRQLAQLPGPLLRPAKPSEARLPEAAKPPQLSADQAAPKLYLLPVNGKLVSGFGVPNATGTSTNITLVPRAKAQIIAPAAGRVAFAGPYKGYGRIVIIEHDGGWTSIITGLGRNSVKVGDTVTAGMPLGAAQNGRSTVSVELRHDGEPVNPLRFIS</sequence>
<evidence type="ECO:0000259" key="9">
    <source>
        <dbReference type="Pfam" id="PF01551"/>
    </source>
</evidence>
<comment type="caution">
    <text evidence="10">The sequence shown here is derived from an EMBL/GenBank/DDBJ whole genome shotgun (WGS) entry which is preliminary data.</text>
</comment>
<name>A0A845AHD5_9SPHN</name>
<evidence type="ECO:0000256" key="2">
    <source>
        <dbReference type="ARBA" id="ARBA00022670"/>
    </source>
</evidence>
<evidence type="ECO:0000256" key="3">
    <source>
        <dbReference type="ARBA" id="ARBA00022723"/>
    </source>
</evidence>
<evidence type="ECO:0000256" key="7">
    <source>
        <dbReference type="SAM" id="Coils"/>
    </source>
</evidence>
<dbReference type="InterPro" id="IPR011055">
    <property type="entry name" value="Dup_hybrid_motif"/>
</dbReference>
<comment type="cofactor">
    <cofactor evidence="1">
        <name>Zn(2+)</name>
        <dbReference type="ChEBI" id="CHEBI:29105"/>
    </cofactor>
</comment>
<keyword evidence="2" id="KW-0645">Protease</keyword>
<dbReference type="EMBL" id="WTYQ01000003">
    <property type="protein sequence ID" value="MXP26518.1"/>
    <property type="molecule type" value="Genomic_DNA"/>
</dbReference>
<dbReference type="GO" id="GO:0006508">
    <property type="term" value="P:proteolysis"/>
    <property type="evidence" value="ECO:0007669"/>
    <property type="project" value="UniProtKB-KW"/>
</dbReference>
<dbReference type="CDD" id="cd12797">
    <property type="entry name" value="M23_peptidase"/>
    <property type="match status" value="1"/>
</dbReference>
<dbReference type="Proteomes" id="UP000460561">
    <property type="component" value="Unassembled WGS sequence"/>
</dbReference>
<evidence type="ECO:0000256" key="1">
    <source>
        <dbReference type="ARBA" id="ARBA00001947"/>
    </source>
</evidence>
<feature type="coiled-coil region" evidence="7">
    <location>
        <begin position="142"/>
        <end position="172"/>
    </location>
</feature>
<dbReference type="GO" id="GO:0004222">
    <property type="term" value="F:metalloendopeptidase activity"/>
    <property type="evidence" value="ECO:0007669"/>
    <property type="project" value="TreeGrafter"/>
</dbReference>
<keyword evidence="4" id="KW-0378">Hydrolase</keyword>
<dbReference type="PANTHER" id="PTHR21666">
    <property type="entry name" value="PEPTIDASE-RELATED"/>
    <property type="match status" value="1"/>
</dbReference>
<evidence type="ECO:0000256" key="6">
    <source>
        <dbReference type="ARBA" id="ARBA00023049"/>
    </source>
</evidence>
<dbReference type="GO" id="GO:0046872">
    <property type="term" value="F:metal ion binding"/>
    <property type="evidence" value="ECO:0007669"/>
    <property type="project" value="UniProtKB-KW"/>
</dbReference>
<feature type="domain" description="M23ase beta-sheet core" evidence="9">
    <location>
        <begin position="281"/>
        <end position="365"/>
    </location>
</feature>
<reference evidence="10 11" key="1">
    <citation type="submission" date="2019-12" db="EMBL/GenBank/DDBJ databases">
        <title>Genomic-based taxomic classification of the family Erythrobacteraceae.</title>
        <authorList>
            <person name="Xu L."/>
        </authorList>
    </citation>
    <scope>NUCLEOTIDE SEQUENCE [LARGE SCALE GENOMIC DNA]</scope>
    <source>
        <strain evidence="10 11">DSM 18604</strain>
    </source>
</reference>
<dbReference type="InterPro" id="IPR050570">
    <property type="entry name" value="Cell_wall_metabolism_enzyme"/>
</dbReference>
<evidence type="ECO:0000256" key="5">
    <source>
        <dbReference type="ARBA" id="ARBA00022833"/>
    </source>
</evidence>
<keyword evidence="5" id="KW-0862">Zinc</keyword>